<dbReference type="InterPro" id="IPR016187">
    <property type="entry name" value="CTDL_fold"/>
</dbReference>
<dbReference type="SUPFAM" id="SSF56436">
    <property type="entry name" value="C-type lectin-like"/>
    <property type="match status" value="1"/>
</dbReference>
<protein>
    <submittedName>
        <fullName evidence="2">Formylglycine-generating enzyme family protein</fullName>
    </submittedName>
</protein>
<keyword evidence="3" id="KW-1185">Reference proteome</keyword>
<gene>
    <name evidence="2" type="ORF">ABFZ84_13145</name>
</gene>
<dbReference type="Proteomes" id="UP001560685">
    <property type="component" value="Unassembled WGS sequence"/>
</dbReference>
<dbReference type="InterPro" id="IPR005532">
    <property type="entry name" value="SUMF_dom"/>
</dbReference>
<evidence type="ECO:0000313" key="2">
    <source>
        <dbReference type="EMBL" id="MEX6634495.1"/>
    </source>
</evidence>
<name>A0ABV3Z6Q1_9PROT</name>
<dbReference type="EMBL" id="JBEHZE010000001">
    <property type="protein sequence ID" value="MEX6634495.1"/>
    <property type="molecule type" value="Genomic_DNA"/>
</dbReference>
<dbReference type="PANTHER" id="PTHR23150:SF19">
    <property type="entry name" value="FORMYLGLYCINE-GENERATING ENZYME"/>
    <property type="match status" value="1"/>
</dbReference>
<dbReference type="Pfam" id="PF03781">
    <property type="entry name" value="FGE-sulfatase"/>
    <property type="match status" value="1"/>
</dbReference>
<reference evidence="2 3" key="1">
    <citation type="submission" date="2024-05" db="EMBL/GenBank/DDBJ databases">
        <title>Three bacterial strains, DH-69, EH-24, and ECK-19 isolated from coastal sediments.</title>
        <authorList>
            <person name="Ye Y.-Q."/>
            <person name="Du Z.-J."/>
        </authorList>
    </citation>
    <scope>NUCLEOTIDE SEQUENCE [LARGE SCALE GENOMIC DNA]</scope>
    <source>
        <strain evidence="2 3">ECK-19</strain>
    </source>
</reference>
<accession>A0ABV3Z6Q1</accession>
<evidence type="ECO:0000313" key="3">
    <source>
        <dbReference type="Proteomes" id="UP001560685"/>
    </source>
</evidence>
<evidence type="ECO:0000259" key="1">
    <source>
        <dbReference type="Pfam" id="PF03781"/>
    </source>
</evidence>
<comment type="caution">
    <text evidence="2">The sequence shown here is derived from an EMBL/GenBank/DDBJ whole genome shotgun (WGS) entry which is preliminary data.</text>
</comment>
<dbReference type="Gene3D" id="3.90.1580.10">
    <property type="entry name" value="paralog of FGE (formylglycine-generating enzyme)"/>
    <property type="match status" value="1"/>
</dbReference>
<sequence>MIEQCSKADVDRAIELPAGKFELGSLDYYPEETPVKKVSIEPFSIDSTEVTNAHFAKFIEATGYVTRAERGLDETVAPDIPDELRVPGSLIFEPPDVLAGSSPLTWWRFVEGANWRHPNGPDSTIEGREMYPVVHIAIEDAQAYAAWAGRRLPTEAEWEYAAQFNAKYEGTPDANYWQGIFPVSNSGADGYLGLAPVGCFEPTGAGLFDLVGNVWELTSSTYYPTHDSEQFKVRYKDGFDPNSPNVPVVVIKGGSYLCAENYCARYRPESRQPQDKFLSSSHVGFRTVGDL</sequence>
<dbReference type="PANTHER" id="PTHR23150">
    <property type="entry name" value="SULFATASE MODIFYING FACTOR 1, 2"/>
    <property type="match status" value="1"/>
</dbReference>
<organism evidence="2 3">
    <name type="scientific">Hyphococcus lacteus</name>
    <dbReference type="NCBI Taxonomy" id="3143536"/>
    <lineage>
        <taxon>Bacteria</taxon>
        <taxon>Pseudomonadati</taxon>
        <taxon>Pseudomonadota</taxon>
        <taxon>Alphaproteobacteria</taxon>
        <taxon>Parvularculales</taxon>
        <taxon>Parvularculaceae</taxon>
        <taxon>Hyphococcus</taxon>
    </lineage>
</organism>
<feature type="domain" description="Sulfatase-modifying factor enzyme-like" evidence="1">
    <location>
        <begin position="11"/>
        <end position="288"/>
    </location>
</feature>
<dbReference type="InterPro" id="IPR042095">
    <property type="entry name" value="SUMF_sf"/>
</dbReference>
<dbReference type="InterPro" id="IPR051043">
    <property type="entry name" value="Sulfatase_Mod_Factor_Kinase"/>
</dbReference>
<dbReference type="RefSeq" id="WP_369314476.1">
    <property type="nucleotide sequence ID" value="NZ_JBEHZE010000001.1"/>
</dbReference>
<proteinExistence type="predicted"/>